<evidence type="ECO:0000256" key="4">
    <source>
        <dbReference type="ARBA" id="ARBA00022679"/>
    </source>
</evidence>
<name>A0A0R1RTU0_9LACO</name>
<dbReference type="RefSeq" id="WP_268870696.1">
    <property type="nucleotide sequence ID" value="NZ_AZEX01000036.1"/>
</dbReference>
<dbReference type="PANTHER" id="PTHR34581:SF2">
    <property type="entry name" value="PTS SYSTEM N,N'-DIACETYLCHITOBIOSE-SPECIFIC EIIB COMPONENT"/>
    <property type="match status" value="1"/>
</dbReference>
<dbReference type="InterPro" id="IPR036095">
    <property type="entry name" value="PTS_EIIB-like_sf"/>
</dbReference>
<sequence>MMNIVLCCAGGFSTTMMMEKIKDVIRESKKLQLEDFNLKAISADLLQDETEPIDVVLIGPQIAHREEYIRSIIEPKGTAYAIMDKDTYGKMDGATALKMALIADKKNKAKGE</sequence>
<dbReference type="Gene3D" id="3.40.50.2300">
    <property type="match status" value="1"/>
</dbReference>
<keyword evidence="3" id="KW-0762">Sugar transport</keyword>
<keyword evidence="5" id="KW-0598">Phosphotransferase system</keyword>
<dbReference type="InterPro" id="IPR013012">
    <property type="entry name" value="PTS_EIIB_3"/>
</dbReference>
<gene>
    <name evidence="9" type="ORF">FC69_GL001291</name>
</gene>
<dbReference type="eggNOG" id="COG1440">
    <property type="taxonomic scope" value="Bacteria"/>
</dbReference>
<dbReference type="SUPFAM" id="SSF52794">
    <property type="entry name" value="PTS system IIB component-like"/>
    <property type="match status" value="1"/>
</dbReference>
<dbReference type="Pfam" id="PF02302">
    <property type="entry name" value="PTS_IIB"/>
    <property type="match status" value="1"/>
</dbReference>
<evidence type="ECO:0000256" key="1">
    <source>
        <dbReference type="ARBA" id="ARBA00022448"/>
    </source>
</evidence>
<evidence type="ECO:0000256" key="7">
    <source>
        <dbReference type="PROSITE-ProRule" id="PRU00423"/>
    </source>
</evidence>
<dbReference type="STRING" id="1423747.FC69_GL001291"/>
<dbReference type="GO" id="GO:0016301">
    <property type="term" value="F:kinase activity"/>
    <property type="evidence" value="ECO:0007669"/>
    <property type="project" value="UniProtKB-KW"/>
</dbReference>
<evidence type="ECO:0000256" key="6">
    <source>
        <dbReference type="ARBA" id="ARBA00022777"/>
    </source>
</evidence>
<evidence type="ECO:0000259" key="8">
    <source>
        <dbReference type="PROSITE" id="PS51100"/>
    </source>
</evidence>
<dbReference type="EMBL" id="AZEX01000036">
    <property type="protein sequence ID" value="KRL60454.1"/>
    <property type="molecule type" value="Genomic_DNA"/>
</dbReference>
<dbReference type="GO" id="GO:0008982">
    <property type="term" value="F:protein-N(PI)-phosphohistidine-sugar phosphotransferase activity"/>
    <property type="evidence" value="ECO:0007669"/>
    <property type="project" value="InterPro"/>
</dbReference>
<evidence type="ECO:0000313" key="9">
    <source>
        <dbReference type="EMBL" id="KRL60454.1"/>
    </source>
</evidence>
<feature type="modified residue" description="Phosphocysteine; by EIIA" evidence="7">
    <location>
        <position position="8"/>
    </location>
</feature>
<feature type="domain" description="PTS EIIB type-3" evidence="8">
    <location>
        <begin position="1"/>
        <end position="110"/>
    </location>
</feature>
<dbReference type="AlphaFoldDB" id="A0A0R1RTU0"/>
<dbReference type="PROSITE" id="PS51100">
    <property type="entry name" value="PTS_EIIB_TYPE_3"/>
    <property type="match status" value="1"/>
</dbReference>
<keyword evidence="6" id="KW-0418">Kinase</keyword>
<dbReference type="Proteomes" id="UP000051264">
    <property type="component" value="Unassembled WGS sequence"/>
</dbReference>
<keyword evidence="4" id="KW-0808">Transferase</keyword>
<evidence type="ECO:0000256" key="2">
    <source>
        <dbReference type="ARBA" id="ARBA00022553"/>
    </source>
</evidence>
<accession>A0A0R1RTU0</accession>
<protein>
    <recommendedName>
        <fullName evidence="8">PTS EIIB type-3 domain-containing protein</fullName>
    </recommendedName>
</protein>
<dbReference type="InterPro" id="IPR051819">
    <property type="entry name" value="PTS_sugar-specific_EIIB"/>
</dbReference>
<dbReference type="PATRIC" id="fig|1423747.3.peg.1317"/>
<organism evidence="9 10">
    <name type="scientific">Latilactobacillus fuchuensis DSM 14340 = JCM 11249</name>
    <dbReference type="NCBI Taxonomy" id="1423747"/>
    <lineage>
        <taxon>Bacteria</taxon>
        <taxon>Bacillati</taxon>
        <taxon>Bacillota</taxon>
        <taxon>Bacilli</taxon>
        <taxon>Lactobacillales</taxon>
        <taxon>Lactobacillaceae</taxon>
        <taxon>Latilactobacillus</taxon>
    </lineage>
</organism>
<evidence type="ECO:0000313" key="10">
    <source>
        <dbReference type="Proteomes" id="UP000051264"/>
    </source>
</evidence>
<keyword evidence="2" id="KW-0597">Phosphoprotein</keyword>
<reference evidence="9 10" key="1">
    <citation type="journal article" date="2015" name="Genome Announc.">
        <title>Expanding the biotechnology potential of lactobacilli through comparative genomics of 213 strains and associated genera.</title>
        <authorList>
            <person name="Sun Z."/>
            <person name="Harris H.M."/>
            <person name="McCann A."/>
            <person name="Guo C."/>
            <person name="Argimon S."/>
            <person name="Zhang W."/>
            <person name="Yang X."/>
            <person name="Jeffery I.B."/>
            <person name="Cooney J.C."/>
            <person name="Kagawa T.F."/>
            <person name="Liu W."/>
            <person name="Song Y."/>
            <person name="Salvetti E."/>
            <person name="Wrobel A."/>
            <person name="Rasinkangas P."/>
            <person name="Parkhill J."/>
            <person name="Rea M.C."/>
            <person name="O'Sullivan O."/>
            <person name="Ritari J."/>
            <person name="Douillard F.P."/>
            <person name="Paul Ross R."/>
            <person name="Yang R."/>
            <person name="Briner A.E."/>
            <person name="Felis G.E."/>
            <person name="de Vos W.M."/>
            <person name="Barrangou R."/>
            <person name="Klaenhammer T.R."/>
            <person name="Caufield P.W."/>
            <person name="Cui Y."/>
            <person name="Zhang H."/>
            <person name="O'Toole P.W."/>
        </authorList>
    </citation>
    <scope>NUCLEOTIDE SEQUENCE [LARGE SCALE GENOMIC DNA]</scope>
    <source>
        <strain evidence="9 10">DSM 14340</strain>
    </source>
</reference>
<keyword evidence="1" id="KW-0813">Transport</keyword>
<comment type="caution">
    <text evidence="9">The sequence shown here is derived from an EMBL/GenBank/DDBJ whole genome shotgun (WGS) entry which is preliminary data.</text>
</comment>
<dbReference type="InterPro" id="IPR003501">
    <property type="entry name" value="PTS_EIIB_2/3"/>
</dbReference>
<evidence type="ECO:0000256" key="5">
    <source>
        <dbReference type="ARBA" id="ARBA00022683"/>
    </source>
</evidence>
<dbReference type="PANTHER" id="PTHR34581">
    <property type="entry name" value="PTS SYSTEM N,N'-DIACETYLCHITOBIOSE-SPECIFIC EIIB COMPONENT"/>
    <property type="match status" value="1"/>
</dbReference>
<proteinExistence type="predicted"/>
<evidence type="ECO:0000256" key="3">
    <source>
        <dbReference type="ARBA" id="ARBA00022597"/>
    </source>
</evidence>
<dbReference type="GO" id="GO:0009401">
    <property type="term" value="P:phosphoenolpyruvate-dependent sugar phosphotransferase system"/>
    <property type="evidence" value="ECO:0007669"/>
    <property type="project" value="UniProtKB-KW"/>
</dbReference>